<evidence type="ECO:0000256" key="1">
    <source>
        <dbReference type="ARBA" id="ARBA00023015"/>
    </source>
</evidence>
<dbReference type="InterPro" id="IPR005471">
    <property type="entry name" value="Tscrpt_reg_IclR_N"/>
</dbReference>
<reference evidence="7 8" key="1">
    <citation type="submission" date="2019-03" db="EMBL/GenBank/DDBJ databases">
        <title>Draft genome sequences of novel Actinobacteria.</title>
        <authorList>
            <person name="Sahin N."/>
            <person name="Ay H."/>
            <person name="Saygin H."/>
        </authorList>
    </citation>
    <scope>NUCLEOTIDE SEQUENCE [LARGE SCALE GENOMIC DNA]</scope>
    <source>
        <strain evidence="7 8">DSM 45347</strain>
    </source>
</reference>
<evidence type="ECO:0000259" key="5">
    <source>
        <dbReference type="PROSITE" id="PS51077"/>
    </source>
</evidence>
<dbReference type="OrthoDB" id="7274111at2"/>
<proteinExistence type="predicted"/>
<dbReference type="GO" id="GO:0045892">
    <property type="term" value="P:negative regulation of DNA-templated transcription"/>
    <property type="evidence" value="ECO:0007669"/>
    <property type="project" value="TreeGrafter"/>
</dbReference>
<evidence type="ECO:0000259" key="6">
    <source>
        <dbReference type="PROSITE" id="PS51078"/>
    </source>
</evidence>
<keyword evidence="2" id="KW-0238">DNA-binding</keyword>
<dbReference type="InterPro" id="IPR036388">
    <property type="entry name" value="WH-like_DNA-bd_sf"/>
</dbReference>
<evidence type="ECO:0000313" key="7">
    <source>
        <dbReference type="EMBL" id="TDC19296.1"/>
    </source>
</evidence>
<keyword evidence="8" id="KW-1185">Reference proteome</keyword>
<dbReference type="InterPro" id="IPR014757">
    <property type="entry name" value="Tscrpt_reg_IclR_C"/>
</dbReference>
<evidence type="ECO:0000256" key="2">
    <source>
        <dbReference type="ARBA" id="ARBA00023125"/>
    </source>
</evidence>
<accession>A0A4V2XNT9</accession>
<dbReference type="PANTHER" id="PTHR30136:SF24">
    <property type="entry name" value="HTH-TYPE TRANSCRIPTIONAL REPRESSOR ALLR"/>
    <property type="match status" value="1"/>
</dbReference>
<evidence type="ECO:0000313" key="8">
    <source>
        <dbReference type="Proteomes" id="UP000295431"/>
    </source>
</evidence>
<comment type="caution">
    <text evidence="7">The sequence shown here is derived from an EMBL/GenBank/DDBJ whole genome shotgun (WGS) entry which is preliminary data.</text>
</comment>
<sequence length="299" mass="32637">MAVIDVKPIGLKTPPSYAIASVDHALKLAVVLHLEGELTVTAAAERLGVARSTAHRVLQMLVYRDFAVQGDDRVYRAGPVLGPAAHSPSRTAELRTAALPHLQRLSAALGESVNLSILSGDTTRFIASVEFRRVLGVTTREGMVFPLHRTTTGMLRLASLHDPKLLEYVDRHPDIRRSQRRALFHDVAQARRTGFALNMERSEKGLVAIGVPVSWLGSGLFAGLSVPLPLVRYDHRQLDRYVAVLRAASAALSRDLRGAVPTPRPSTTSRDEEHHGLRPSGGHPALLRRGEPVRFGRAL</sequence>
<dbReference type="GO" id="GO:0003700">
    <property type="term" value="F:DNA-binding transcription factor activity"/>
    <property type="evidence" value="ECO:0007669"/>
    <property type="project" value="TreeGrafter"/>
</dbReference>
<dbReference type="SUPFAM" id="SSF55781">
    <property type="entry name" value="GAF domain-like"/>
    <property type="match status" value="1"/>
</dbReference>
<dbReference type="PROSITE" id="PS51078">
    <property type="entry name" value="ICLR_ED"/>
    <property type="match status" value="1"/>
</dbReference>
<feature type="domain" description="HTH iclR-type" evidence="5">
    <location>
        <begin position="19"/>
        <end position="79"/>
    </location>
</feature>
<keyword evidence="3" id="KW-0804">Transcription</keyword>
<dbReference type="PROSITE" id="PS51077">
    <property type="entry name" value="HTH_ICLR"/>
    <property type="match status" value="1"/>
</dbReference>
<dbReference type="PANTHER" id="PTHR30136">
    <property type="entry name" value="HELIX-TURN-HELIX TRANSCRIPTIONAL REGULATOR, ICLR FAMILY"/>
    <property type="match status" value="1"/>
</dbReference>
<dbReference type="Pfam" id="PF09339">
    <property type="entry name" value="HTH_IclR"/>
    <property type="match status" value="1"/>
</dbReference>
<keyword evidence="1" id="KW-0805">Transcription regulation</keyword>
<gene>
    <name evidence="7" type="ORF">E1284_04200</name>
</gene>
<organism evidence="7 8">
    <name type="scientific">Actinomadura bangladeshensis</name>
    <dbReference type="NCBI Taxonomy" id="453573"/>
    <lineage>
        <taxon>Bacteria</taxon>
        <taxon>Bacillati</taxon>
        <taxon>Actinomycetota</taxon>
        <taxon>Actinomycetes</taxon>
        <taxon>Streptosporangiales</taxon>
        <taxon>Thermomonosporaceae</taxon>
        <taxon>Actinomadura</taxon>
    </lineage>
</organism>
<evidence type="ECO:0000256" key="3">
    <source>
        <dbReference type="ARBA" id="ARBA00023163"/>
    </source>
</evidence>
<feature type="region of interest" description="Disordered" evidence="4">
    <location>
        <begin position="255"/>
        <end position="287"/>
    </location>
</feature>
<dbReference type="Gene3D" id="1.10.10.10">
    <property type="entry name" value="Winged helix-like DNA-binding domain superfamily/Winged helix DNA-binding domain"/>
    <property type="match status" value="1"/>
</dbReference>
<name>A0A4V2XNT9_9ACTN</name>
<dbReference type="Pfam" id="PF01614">
    <property type="entry name" value="IclR_C"/>
    <property type="match status" value="1"/>
</dbReference>
<evidence type="ECO:0000256" key="4">
    <source>
        <dbReference type="SAM" id="MobiDB-lite"/>
    </source>
</evidence>
<dbReference type="InterPro" id="IPR050707">
    <property type="entry name" value="HTH_MetabolicPath_Reg"/>
</dbReference>
<feature type="domain" description="IclR-ED" evidence="6">
    <location>
        <begin position="73"/>
        <end position="258"/>
    </location>
</feature>
<dbReference type="InterPro" id="IPR036390">
    <property type="entry name" value="WH_DNA-bd_sf"/>
</dbReference>
<protein>
    <submittedName>
        <fullName evidence="7">IclR family transcriptional regulator</fullName>
    </submittedName>
</protein>
<dbReference type="AlphaFoldDB" id="A0A4V2XNT9"/>
<dbReference type="Proteomes" id="UP000295431">
    <property type="component" value="Unassembled WGS sequence"/>
</dbReference>
<dbReference type="GO" id="GO:0003677">
    <property type="term" value="F:DNA binding"/>
    <property type="evidence" value="ECO:0007669"/>
    <property type="project" value="UniProtKB-KW"/>
</dbReference>
<dbReference type="Gene3D" id="3.30.450.40">
    <property type="match status" value="1"/>
</dbReference>
<dbReference type="InterPro" id="IPR029016">
    <property type="entry name" value="GAF-like_dom_sf"/>
</dbReference>
<dbReference type="SUPFAM" id="SSF46785">
    <property type="entry name" value="Winged helix' DNA-binding domain"/>
    <property type="match status" value="1"/>
</dbReference>
<dbReference type="EMBL" id="SMJW01000011">
    <property type="protein sequence ID" value="TDC19296.1"/>
    <property type="molecule type" value="Genomic_DNA"/>
</dbReference>
<dbReference type="SMART" id="SM00346">
    <property type="entry name" value="HTH_ICLR"/>
    <property type="match status" value="1"/>
</dbReference>